<dbReference type="Proteomes" id="UP000823634">
    <property type="component" value="Unassembled WGS sequence"/>
</dbReference>
<sequence length="279" mass="30743">MNGGILILDKPEGLTSRDVDNAVMKTALTRKVGHLGTLDPFATGVLVVAIGQGTKFLPYLGGKRKTYIASLILGSKTDTGDKTGRVVEEREAPKLTQEAIESALFSFLGRSKQLSPAYSALKTDGVPAYKMARLGKQVKRKERDIEVYSIRLLLHKGNRIDFSCEVSEGTYIRVLGEDIAMKLGAVGHLEKLRRVAVGPFSLKDARSFSKPNFLNPIDPTPYVDLPRIEADEAMVLSAKQGKRLNLIGEAERYLIVREGEAVAVYRKEGESYRSERGLF</sequence>
<comment type="similarity">
    <text evidence="2 5">Belongs to the pseudouridine synthase TruB family. Type 1 subfamily.</text>
</comment>
<evidence type="ECO:0000256" key="2">
    <source>
        <dbReference type="ARBA" id="ARBA00005642"/>
    </source>
</evidence>
<dbReference type="SUPFAM" id="SSF55120">
    <property type="entry name" value="Pseudouridine synthase"/>
    <property type="match status" value="1"/>
</dbReference>
<protein>
    <recommendedName>
        <fullName evidence="5">tRNA pseudouridine synthase B</fullName>
        <ecNumber evidence="5">5.4.99.25</ecNumber>
    </recommendedName>
    <alternativeName>
        <fullName evidence="5">tRNA pseudouridine(55) synthase</fullName>
        <shortName evidence="5">Psi55 synthase</shortName>
    </alternativeName>
    <alternativeName>
        <fullName evidence="5">tRNA pseudouridylate synthase</fullName>
    </alternativeName>
    <alternativeName>
        <fullName evidence="5">tRNA-uridine isomerase</fullName>
    </alternativeName>
</protein>
<dbReference type="GO" id="GO:0160148">
    <property type="term" value="F:tRNA pseudouridine(55) synthase activity"/>
    <property type="evidence" value="ECO:0007669"/>
    <property type="project" value="UniProtKB-EC"/>
</dbReference>
<dbReference type="InterPro" id="IPR002501">
    <property type="entry name" value="PsdUridine_synth_N"/>
</dbReference>
<evidence type="ECO:0000256" key="5">
    <source>
        <dbReference type="HAMAP-Rule" id="MF_01080"/>
    </source>
</evidence>
<dbReference type="NCBIfam" id="TIGR00431">
    <property type="entry name" value="TruB"/>
    <property type="match status" value="1"/>
</dbReference>
<dbReference type="InterPro" id="IPR020103">
    <property type="entry name" value="PsdUridine_synth_cat_dom_sf"/>
</dbReference>
<organism evidence="7 8">
    <name type="scientific">Candidatus Alloenteromonas pullistercoris</name>
    <dbReference type="NCBI Taxonomy" id="2840785"/>
    <lineage>
        <taxon>Bacteria</taxon>
        <taxon>Bacillati</taxon>
        <taxon>Bacillota</taxon>
        <taxon>Bacillota incertae sedis</taxon>
        <taxon>Candidatus Alloenteromonas</taxon>
    </lineage>
</organism>
<dbReference type="HAMAP" id="MF_01080">
    <property type="entry name" value="TruB_bact"/>
    <property type="match status" value="1"/>
</dbReference>
<comment type="caution">
    <text evidence="7">The sequence shown here is derived from an EMBL/GenBank/DDBJ whole genome shotgun (WGS) entry which is preliminary data.</text>
</comment>
<dbReference type="GO" id="GO:1990481">
    <property type="term" value="P:mRNA pseudouridine synthesis"/>
    <property type="evidence" value="ECO:0007669"/>
    <property type="project" value="TreeGrafter"/>
</dbReference>
<comment type="function">
    <text evidence="5">Responsible for synthesis of pseudouridine from uracil-55 in the psi GC loop of transfer RNAs.</text>
</comment>
<evidence type="ECO:0000313" key="8">
    <source>
        <dbReference type="Proteomes" id="UP000823634"/>
    </source>
</evidence>
<dbReference type="GO" id="GO:0003723">
    <property type="term" value="F:RNA binding"/>
    <property type="evidence" value="ECO:0007669"/>
    <property type="project" value="InterPro"/>
</dbReference>
<accession>A0A9D9GVM3</accession>
<evidence type="ECO:0000313" key="7">
    <source>
        <dbReference type="EMBL" id="MBO8426846.1"/>
    </source>
</evidence>
<evidence type="ECO:0000256" key="1">
    <source>
        <dbReference type="ARBA" id="ARBA00000385"/>
    </source>
</evidence>
<keyword evidence="4 5" id="KW-0413">Isomerase</keyword>
<feature type="domain" description="Pseudouridine synthase II N-terminal" evidence="6">
    <location>
        <begin position="29"/>
        <end position="172"/>
    </location>
</feature>
<comment type="catalytic activity">
    <reaction evidence="1 5">
        <text>uridine(55) in tRNA = pseudouridine(55) in tRNA</text>
        <dbReference type="Rhea" id="RHEA:42532"/>
        <dbReference type="Rhea" id="RHEA-COMP:10101"/>
        <dbReference type="Rhea" id="RHEA-COMP:10102"/>
        <dbReference type="ChEBI" id="CHEBI:65314"/>
        <dbReference type="ChEBI" id="CHEBI:65315"/>
        <dbReference type="EC" id="5.4.99.25"/>
    </reaction>
</comment>
<name>A0A9D9GVM3_9FIRM</name>
<feature type="active site" description="Nucleophile" evidence="5">
    <location>
        <position position="39"/>
    </location>
</feature>
<evidence type="ECO:0000256" key="3">
    <source>
        <dbReference type="ARBA" id="ARBA00022694"/>
    </source>
</evidence>
<dbReference type="PANTHER" id="PTHR13767">
    <property type="entry name" value="TRNA-PSEUDOURIDINE SYNTHASE"/>
    <property type="match status" value="1"/>
</dbReference>
<dbReference type="PANTHER" id="PTHR13767:SF2">
    <property type="entry name" value="PSEUDOURIDYLATE SYNTHASE TRUB1"/>
    <property type="match status" value="1"/>
</dbReference>
<dbReference type="Pfam" id="PF01509">
    <property type="entry name" value="TruB_N"/>
    <property type="match status" value="1"/>
</dbReference>
<dbReference type="InterPro" id="IPR014780">
    <property type="entry name" value="tRNA_psdUridine_synth_TruB"/>
</dbReference>
<dbReference type="EC" id="5.4.99.25" evidence="5"/>
<dbReference type="EMBL" id="JADINA010000039">
    <property type="protein sequence ID" value="MBO8426846.1"/>
    <property type="molecule type" value="Genomic_DNA"/>
</dbReference>
<evidence type="ECO:0000259" key="6">
    <source>
        <dbReference type="Pfam" id="PF01509"/>
    </source>
</evidence>
<dbReference type="AlphaFoldDB" id="A0A9D9GVM3"/>
<proteinExistence type="inferred from homology"/>
<gene>
    <name evidence="5 7" type="primary">truB</name>
    <name evidence="7" type="ORF">IAC61_06025</name>
</gene>
<dbReference type="GO" id="GO:0031119">
    <property type="term" value="P:tRNA pseudouridine synthesis"/>
    <property type="evidence" value="ECO:0007669"/>
    <property type="project" value="UniProtKB-UniRule"/>
</dbReference>
<keyword evidence="3 5" id="KW-0819">tRNA processing</keyword>
<evidence type="ECO:0000256" key="4">
    <source>
        <dbReference type="ARBA" id="ARBA00023235"/>
    </source>
</evidence>
<reference evidence="7" key="1">
    <citation type="submission" date="2020-10" db="EMBL/GenBank/DDBJ databases">
        <authorList>
            <person name="Gilroy R."/>
        </authorList>
    </citation>
    <scope>NUCLEOTIDE SEQUENCE</scope>
    <source>
        <strain evidence="7">17113</strain>
    </source>
</reference>
<dbReference type="Gene3D" id="3.30.2350.10">
    <property type="entry name" value="Pseudouridine synthase"/>
    <property type="match status" value="1"/>
</dbReference>
<reference evidence="7" key="2">
    <citation type="journal article" date="2021" name="PeerJ">
        <title>Extensive microbial diversity within the chicken gut microbiome revealed by metagenomics and culture.</title>
        <authorList>
            <person name="Gilroy R."/>
            <person name="Ravi A."/>
            <person name="Getino M."/>
            <person name="Pursley I."/>
            <person name="Horton D.L."/>
            <person name="Alikhan N.F."/>
            <person name="Baker D."/>
            <person name="Gharbi K."/>
            <person name="Hall N."/>
            <person name="Watson M."/>
            <person name="Adriaenssens E.M."/>
            <person name="Foster-Nyarko E."/>
            <person name="Jarju S."/>
            <person name="Secka A."/>
            <person name="Antonio M."/>
            <person name="Oren A."/>
            <person name="Chaudhuri R.R."/>
            <person name="La Ragione R."/>
            <person name="Hildebrand F."/>
            <person name="Pallen M.J."/>
        </authorList>
    </citation>
    <scope>NUCLEOTIDE SEQUENCE</scope>
    <source>
        <strain evidence="7">17113</strain>
    </source>
</reference>
<dbReference type="CDD" id="cd02573">
    <property type="entry name" value="PseudoU_synth_EcTruB"/>
    <property type="match status" value="1"/>
</dbReference>